<evidence type="ECO:0000256" key="2">
    <source>
        <dbReference type="ARBA" id="ARBA00012438"/>
    </source>
</evidence>
<dbReference type="EMBL" id="JACHNU010000001">
    <property type="protein sequence ID" value="MBB4661290.1"/>
    <property type="molecule type" value="Genomic_DNA"/>
</dbReference>
<dbReference type="GO" id="GO:0016020">
    <property type="term" value="C:membrane"/>
    <property type="evidence" value="ECO:0007669"/>
    <property type="project" value="InterPro"/>
</dbReference>
<accession>A0A840IBH6</accession>
<proteinExistence type="predicted"/>
<organism evidence="11 12">
    <name type="scientific">Conexibacter arvalis</name>
    <dbReference type="NCBI Taxonomy" id="912552"/>
    <lineage>
        <taxon>Bacteria</taxon>
        <taxon>Bacillati</taxon>
        <taxon>Actinomycetota</taxon>
        <taxon>Thermoleophilia</taxon>
        <taxon>Solirubrobacterales</taxon>
        <taxon>Conexibacteraceae</taxon>
        <taxon>Conexibacter</taxon>
    </lineage>
</organism>
<feature type="domain" description="Signal transduction histidine kinase subgroup 3 dimerisation and phosphoacceptor" evidence="10">
    <location>
        <begin position="206"/>
        <end position="271"/>
    </location>
</feature>
<dbReference type="PANTHER" id="PTHR24421">
    <property type="entry name" value="NITRATE/NITRITE SENSOR PROTEIN NARX-RELATED"/>
    <property type="match status" value="1"/>
</dbReference>
<dbReference type="InterPro" id="IPR011712">
    <property type="entry name" value="Sig_transdc_His_kin_sub3_dim/P"/>
</dbReference>
<keyword evidence="9" id="KW-1133">Transmembrane helix</keyword>
<dbReference type="AlphaFoldDB" id="A0A840IBH6"/>
<dbReference type="Pfam" id="PF07730">
    <property type="entry name" value="HisKA_3"/>
    <property type="match status" value="1"/>
</dbReference>
<keyword evidence="12" id="KW-1185">Reference proteome</keyword>
<evidence type="ECO:0000256" key="7">
    <source>
        <dbReference type="ARBA" id="ARBA00022840"/>
    </source>
</evidence>
<keyword evidence="9" id="KW-0472">Membrane</keyword>
<feature type="transmembrane region" description="Helical" evidence="9">
    <location>
        <begin position="67"/>
        <end position="87"/>
    </location>
</feature>
<dbReference type="Proteomes" id="UP000585272">
    <property type="component" value="Unassembled WGS sequence"/>
</dbReference>
<dbReference type="PANTHER" id="PTHR24421:SF10">
    <property type="entry name" value="NITRATE_NITRITE SENSOR PROTEIN NARQ"/>
    <property type="match status" value="1"/>
</dbReference>
<keyword evidence="9" id="KW-0812">Transmembrane</keyword>
<dbReference type="CDD" id="cd16917">
    <property type="entry name" value="HATPase_UhpB-NarQ-NarX-like"/>
    <property type="match status" value="1"/>
</dbReference>
<name>A0A840IBH6_9ACTN</name>
<dbReference type="GO" id="GO:0005524">
    <property type="term" value="F:ATP binding"/>
    <property type="evidence" value="ECO:0007669"/>
    <property type="project" value="UniProtKB-KW"/>
</dbReference>
<evidence type="ECO:0000256" key="1">
    <source>
        <dbReference type="ARBA" id="ARBA00000085"/>
    </source>
</evidence>
<feature type="transmembrane region" description="Helical" evidence="9">
    <location>
        <begin position="41"/>
        <end position="60"/>
    </location>
</feature>
<gene>
    <name evidence="11" type="ORF">BDZ31_000863</name>
</gene>
<comment type="catalytic activity">
    <reaction evidence="1">
        <text>ATP + protein L-histidine = ADP + protein N-phospho-L-histidine.</text>
        <dbReference type="EC" id="2.7.13.3"/>
    </reaction>
</comment>
<evidence type="ECO:0000259" key="10">
    <source>
        <dbReference type="Pfam" id="PF07730"/>
    </source>
</evidence>
<dbReference type="Gene3D" id="3.30.565.10">
    <property type="entry name" value="Histidine kinase-like ATPase, C-terminal domain"/>
    <property type="match status" value="1"/>
</dbReference>
<evidence type="ECO:0000256" key="6">
    <source>
        <dbReference type="ARBA" id="ARBA00022777"/>
    </source>
</evidence>
<protein>
    <recommendedName>
        <fullName evidence="2">histidine kinase</fullName>
        <ecNumber evidence="2">2.7.13.3</ecNumber>
    </recommendedName>
</protein>
<sequence length="439" mass="45893">MASEPIDDLAGGHAGVPRWQQALLPGAMRAAPDGRRSARDWFVDVLMFLLALGIGALLLAESWDDHTTATAAIDVVLGIAATIALWWRRRHPVAVAAGSGVLALAFAFPAGAALMAYFSAVLRVRVRALVALSLLGGGASITFPLLYPSQDPTSTEIAFGLMLTVVVLGWGLFVRVQRELVRSLHERTARAESEQRLRIEQAQAAERRRIAREMHDVLAHRVSLLSLHAGALEFRPDAPPAEIAEAAGVVRASARAALEDLRTVIGVLREEGADGNGAAAPEPPQPTLAQIPALVEQSRATGTRVGCRIDLAGLDGATVGDALGRTAYRIVQEGLTNAHKHAPAAAVEVAVVGLAAGDGAARTERGPSADGPRLVVEVVSRPAVGMPPPARGEMLPGAGTGLVGLRERVALAHGELVHGPDARGDFVLRAILPLMGAGR</sequence>
<feature type="transmembrane region" description="Helical" evidence="9">
    <location>
        <begin position="153"/>
        <end position="174"/>
    </location>
</feature>
<evidence type="ECO:0000313" key="12">
    <source>
        <dbReference type="Proteomes" id="UP000585272"/>
    </source>
</evidence>
<keyword evidence="5" id="KW-0547">Nucleotide-binding</keyword>
<evidence type="ECO:0000256" key="9">
    <source>
        <dbReference type="SAM" id="Phobius"/>
    </source>
</evidence>
<dbReference type="GO" id="GO:0000155">
    <property type="term" value="F:phosphorelay sensor kinase activity"/>
    <property type="evidence" value="ECO:0007669"/>
    <property type="project" value="InterPro"/>
</dbReference>
<feature type="transmembrane region" description="Helical" evidence="9">
    <location>
        <begin position="93"/>
        <end position="117"/>
    </location>
</feature>
<evidence type="ECO:0000256" key="8">
    <source>
        <dbReference type="ARBA" id="ARBA00023012"/>
    </source>
</evidence>
<evidence type="ECO:0000313" key="11">
    <source>
        <dbReference type="EMBL" id="MBB4661290.1"/>
    </source>
</evidence>
<comment type="caution">
    <text evidence="11">The sequence shown here is derived from an EMBL/GenBank/DDBJ whole genome shotgun (WGS) entry which is preliminary data.</text>
</comment>
<keyword evidence="3" id="KW-0597">Phosphoprotein</keyword>
<dbReference type="InterPro" id="IPR050482">
    <property type="entry name" value="Sensor_HK_TwoCompSys"/>
</dbReference>
<dbReference type="InterPro" id="IPR036890">
    <property type="entry name" value="HATPase_C_sf"/>
</dbReference>
<keyword evidence="6 11" id="KW-0418">Kinase</keyword>
<reference evidence="11 12" key="1">
    <citation type="submission" date="2020-08" db="EMBL/GenBank/DDBJ databases">
        <title>Genomic Encyclopedia of Archaeal and Bacterial Type Strains, Phase II (KMG-II): from individual species to whole genera.</title>
        <authorList>
            <person name="Goeker M."/>
        </authorList>
    </citation>
    <scope>NUCLEOTIDE SEQUENCE [LARGE SCALE GENOMIC DNA]</scope>
    <source>
        <strain evidence="11 12">DSM 23288</strain>
    </source>
</reference>
<dbReference type="GO" id="GO:0046983">
    <property type="term" value="F:protein dimerization activity"/>
    <property type="evidence" value="ECO:0007669"/>
    <property type="project" value="InterPro"/>
</dbReference>
<keyword evidence="7" id="KW-0067">ATP-binding</keyword>
<keyword evidence="8" id="KW-0902">Two-component regulatory system</keyword>
<feature type="transmembrane region" description="Helical" evidence="9">
    <location>
        <begin position="129"/>
        <end position="147"/>
    </location>
</feature>
<keyword evidence="4" id="KW-0808">Transferase</keyword>
<dbReference type="Gene3D" id="1.20.5.1930">
    <property type="match status" value="1"/>
</dbReference>
<dbReference type="EC" id="2.7.13.3" evidence="2"/>
<evidence type="ECO:0000256" key="3">
    <source>
        <dbReference type="ARBA" id="ARBA00022553"/>
    </source>
</evidence>
<evidence type="ECO:0000256" key="4">
    <source>
        <dbReference type="ARBA" id="ARBA00022679"/>
    </source>
</evidence>
<evidence type="ECO:0000256" key="5">
    <source>
        <dbReference type="ARBA" id="ARBA00022741"/>
    </source>
</evidence>